<dbReference type="Proteomes" id="UP001497480">
    <property type="component" value="Unassembled WGS sequence"/>
</dbReference>
<dbReference type="AlphaFoldDB" id="A0AAV1Y8Z5"/>
<feature type="region of interest" description="Disordered" evidence="1">
    <location>
        <begin position="104"/>
        <end position="152"/>
    </location>
</feature>
<evidence type="ECO:0000256" key="1">
    <source>
        <dbReference type="SAM" id="MobiDB-lite"/>
    </source>
</evidence>
<keyword evidence="3" id="KW-1185">Reference proteome</keyword>
<comment type="caution">
    <text evidence="2">The sequence shown here is derived from an EMBL/GenBank/DDBJ whole genome shotgun (WGS) entry which is preliminary data.</text>
</comment>
<name>A0AAV1Y8Z5_LUPLU</name>
<accession>A0AAV1Y8Z5</accession>
<feature type="compositionally biased region" description="Basic and acidic residues" evidence="1">
    <location>
        <begin position="120"/>
        <end position="130"/>
    </location>
</feature>
<dbReference type="InterPro" id="IPR049306">
    <property type="entry name" value="GLV1-2"/>
</dbReference>
<dbReference type="Pfam" id="PF21529">
    <property type="entry name" value="GLV1-2"/>
    <property type="match status" value="1"/>
</dbReference>
<dbReference type="EMBL" id="CAXHTB010000022">
    <property type="protein sequence ID" value="CAL0330457.1"/>
    <property type="molecule type" value="Genomic_DNA"/>
</dbReference>
<sequence>MALVITLSRSCGGSSKKRIRLGKGSSEVHPQKHHNEESAVLKTSNSDAEEAILCKDEQCKGNIKNTKLVTTPVSTTYTISKNVNKGGNEARPLVNGNTRSVKVNVEANERKVNKLSTISKHQDQQHKEQYPDLENITEMDYSPARRKPPIHN</sequence>
<evidence type="ECO:0000313" key="3">
    <source>
        <dbReference type="Proteomes" id="UP001497480"/>
    </source>
</evidence>
<organism evidence="2 3">
    <name type="scientific">Lupinus luteus</name>
    <name type="common">European yellow lupine</name>
    <dbReference type="NCBI Taxonomy" id="3873"/>
    <lineage>
        <taxon>Eukaryota</taxon>
        <taxon>Viridiplantae</taxon>
        <taxon>Streptophyta</taxon>
        <taxon>Embryophyta</taxon>
        <taxon>Tracheophyta</taxon>
        <taxon>Spermatophyta</taxon>
        <taxon>Magnoliopsida</taxon>
        <taxon>eudicotyledons</taxon>
        <taxon>Gunneridae</taxon>
        <taxon>Pentapetalae</taxon>
        <taxon>rosids</taxon>
        <taxon>fabids</taxon>
        <taxon>Fabales</taxon>
        <taxon>Fabaceae</taxon>
        <taxon>Papilionoideae</taxon>
        <taxon>50 kb inversion clade</taxon>
        <taxon>genistoids sensu lato</taxon>
        <taxon>core genistoids</taxon>
        <taxon>Genisteae</taxon>
        <taxon>Lupinus</taxon>
    </lineage>
</organism>
<protein>
    <submittedName>
        <fullName evidence="2">Uncharacterized protein</fullName>
    </submittedName>
</protein>
<gene>
    <name evidence="2" type="ORF">LLUT_LOCUS31517</name>
</gene>
<evidence type="ECO:0000313" key="2">
    <source>
        <dbReference type="EMBL" id="CAL0330457.1"/>
    </source>
</evidence>
<feature type="compositionally biased region" description="Basic and acidic residues" evidence="1">
    <location>
        <begin position="29"/>
        <end position="39"/>
    </location>
</feature>
<reference evidence="2 3" key="1">
    <citation type="submission" date="2024-03" db="EMBL/GenBank/DDBJ databases">
        <authorList>
            <person name="Martinez-Hernandez J."/>
        </authorList>
    </citation>
    <scope>NUCLEOTIDE SEQUENCE [LARGE SCALE GENOMIC DNA]</scope>
</reference>
<feature type="region of interest" description="Disordered" evidence="1">
    <location>
        <begin position="13"/>
        <end position="45"/>
    </location>
</feature>
<proteinExistence type="predicted"/>